<organism evidence="1 2">
    <name type="scientific">Chitinophaga caseinilytica</name>
    <dbReference type="NCBI Taxonomy" id="2267521"/>
    <lineage>
        <taxon>Bacteria</taxon>
        <taxon>Pseudomonadati</taxon>
        <taxon>Bacteroidota</taxon>
        <taxon>Chitinophagia</taxon>
        <taxon>Chitinophagales</taxon>
        <taxon>Chitinophagaceae</taxon>
        <taxon>Chitinophaga</taxon>
    </lineage>
</organism>
<sequence length="160" mass="18362">MKLLIVFLATVSIFHFPGAEIMRKKTSKMTYPAKHISISINKPAYQVYQFASNPENFPKWVRFVKSIRPDTGNSWLAETDLGHIRIDFAAENEFGIIDHLVTLPDGSTINNPMRVIENATGSEFIFTLFWMPARTEKEFQDDAKLVEADLKRLKQILESK</sequence>
<proteinExistence type="predicted"/>
<name>A0ABZ2YYI8_9BACT</name>
<evidence type="ECO:0008006" key="3">
    <source>
        <dbReference type="Google" id="ProtNLM"/>
    </source>
</evidence>
<dbReference type="Proteomes" id="UP001449657">
    <property type="component" value="Chromosome"/>
</dbReference>
<dbReference type="EMBL" id="CP150096">
    <property type="protein sequence ID" value="WZN44534.1"/>
    <property type="molecule type" value="Genomic_DNA"/>
</dbReference>
<dbReference type="InterPro" id="IPR023393">
    <property type="entry name" value="START-like_dom_sf"/>
</dbReference>
<dbReference type="RefSeq" id="WP_341839314.1">
    <property type="nucleotide sequence ID" value="NZ_CP149792.1"/>
</dbReference>
<evidence type="ECO:0000313" key="2">
    <source>
        <dbReference type="Proteomes" id="UP001449657"/>
    </source>
</evidence>
<evidence type="ECO:0000313" key="1">
    <source>
        <dbReference type="EMBL" id="WZN44534.1"/>
    </source>
</evidence>
<gene>
    <name evidence="1" type="ORF">WJU22_16695</name>
</gene>
<keyword evidence="2" id="KW-1185">Reference proteome</keyword>
<dbReference type="SUPFAM" id="SSF55961">
    <property type="entry name" value="Bet v1-like"/>
    <property type="match status" value="1"/>
</dbReference>
<protein>
    <recommendedName>
        <fullName evidence="3">Polyketide cyclase / dehydrase and lipid transport</fullName>
    </recommendedName>
</protein>
<accession>A0ABZ2YYI8</accession>
<reference evidence="1 2" key="1">
    <citation type="submission" date="2024-03" db="EMBL/GenBank/DDBJ databases">
        <title>Chitinophaga caseinilytica sp. nov., a casein hydrolysing bacterium isolated from forest soil.</title>
        <authorList>
            <person name="Lee D.S."/>
            <person name="Han D.M."/>
            <person name="Baek J.H."/>
            <person name="Choi D.G."/>
            <person name="Jeon J.H."/>
            <person name="Jeon C.O."/>
        </authorList>
    </citation>
    <scope>NUCLEOTIDE SEQUENCE [LARGE SCALE GENOMIC DNA]</scope>
    <source>
        <strain evidence="1 2">KACC 19118</strain>
    </source>
</reference>
<dbReference type="Gene3D" id="3.30.530.20">
    <property type="match status" value="1"/>
</dbReference>